<evidence type="ECO:0000259" key="2">
    <source>
        <dbReference type="PROSITE" id="PS51178"/>
    </source>
</evidence>
<feature type="domain" description="PASTA" evidence="2">
    <location>
        <begin position="112"/>
        <end position="182"/>
    </location>
</feature>
<keyword evidence="1" id="KW-1133">Transmembrane helix</keyword>
<sequence>MTGNKFSNFIKRHPIISAIISILIVDILLLVIASFGLGWFTNHNQYQIVPELKGMNVAEAAAKLRQSNLVLEISDSIFEASTSPGNIIIQTPKAGSKIKNNRTIYVTIRSFSTQQVSIPSIVDLSLRQGMSMLQAAGFKNIVVEKIPSEYSDLIYDLKMNGLSLSPGDKVPVNANLTIVVGDGLLFQADSVILDNYNEAVIEGSVTDEYSEYEY</sequence>
<organism evidence="3 4">
    <name type="scientific">Candidatus Limisoma faecipullorum</name>
    <dbReference type="NCBI Taxonomy" id="2840854"/>
    <lineage>
        <taxon>Bacteria</taxon>
        <taxon>Pseudomonadati</taxon>
        <taxon>Bacteroidota</taxon>
        <taxon>Bacteroidia</taxon>
        <taxon>Bacteroidales</taxon>
        <taxon>Candidatus Limisoma</taxon>
    </lineage>
</organism>
<dbReference type="InterPro" id="IPR005543">
    <property type="entry name" value="PASTA_dom"/>
</dbReference>
<dbReference type="Pfam" id="PF03793">
    <property type="entry name" value="PASTA"/>
    <property type="match status" value="1"/>
</dbReference>
<evidence type="ECO:0000313" key="3">
    <source>
        <dbReference type="EMBL" id="MBO8476690.1"/>
    </source>
</evidence>
<accession>A0A9D9NKD9</accession>
<feature type="domain" description="PASTA" evidence="2">
    <location>
        <begin position="43"/>
        <end position="110"/>
    </location>
</feature>
<dbReference type="Gene3D" id="3.30.10.20">
    <property type="match status" value="2"/>
</dbReference>
<feature type="transmembrane region" description="Helical" evidence="1">
    <location>
        <begin position="15"/>
        <end position="40"/>
    </location>
</feature>
<reference evidence="3" key="2">
    <citation type="journal article" date="2021" name="PeerJ">
        <title>Extensive microbial diversity within the chicken gut microbiome revealed by metagenomics and culture.</title>
        <authorList>
            <person name="Gilroy R."/>
            <person name="Ravi A."/>
            <person name="Getino M."/>
            <person name="Pursley I."/>
            <person name="Horton D.L."/>
            <person name="Alikhan N.F."/>
            <person name="Baker D."/>
            <person name="Gharbi K."/>
            <person name="Hall N."/>
            <person name="Watson M."/>
            <person name="Adriaenssens E.M."/>
            <person name="Foster-Nyarko E."/>
            <person name="Jarju S."/>
            <person name="Secka A."/>
            <person name="Antonio M."/>
            <person name="Oren A."/>
            <person name="Chaudhuri R.R."/>
            <person name="La Ragione R."/>
            <person name="Hildebrand F."/>
            <person name="Pallen M.J."/>
        </authorList>
    </citation>
    <scope>NUCLEOTIDE SEQUENCE</scope>
    <source>
        <strain evidence="3">6919</strain>
    </source>
</reference>
<evidence type="ECO:0000313" key="4">
    <source>
        <dbReference type="Proteomes" id="UP000823598"/>
    </source>
</evidence>
<dbReference type="Proteomes" id="UP000823598">
    <property type="component" value="Unassembled WGS sequence"/>
</dbReference>
<gene>
    <name evidence="3" type="ORF">IAB88_06830</name>
</gene>
<comment type="caution">
    <text evidence="3">The sequence shown here is derived from an EMBL/GenBank/DDBJ whole genome shotgun (WGS) entry which is preliminary data.</text>
</comment>
<name>A0A9D9NKD9_9BACT</name>
<dbReference type="SUPFAM" id="SSF54184">
    <property type="entry name" value="Penicillin-binding protein 2x (pbp-2x), c-terminal domain"/>
    <property type="match status" value="1"/>
</dbReference>
<dbReference type="AlphaFoldDB" id="A0A9D9NKD9"/>
<reference evidence="3" key="1">
    <citation type="submission" date="2020-10" db="EMBL/GenBank/DDBJ databases">
        <authorList>
            <person name="Gilroy R."/>
        </authorList>
    </citation>
    <scope>NUCLEOTIDE SEQUENCE</scope>
    <source>
        <strain evidence="3">6919</strain>
    </source>
</reference>
<evidence type="ECO:0000256" key="1">
    <source>
        <dbReference type="SAM" id="Phobius"/>
    </source>
</evidence>
<keyword evidence="1" id="KW-0472">Membrane</keyword>
<proteinExistence type="predicted"/>
<dbReference type="PROSITE" id="PS51178">
    <property type="entry name" value="PASTA"/>
    <property type="match status" value="2"/>
</dbReference>
<dbReference type="CDD" id="cd06577">
    <property type="entry name" value="PASTA_pknB"/>
    <property type="match status" value="1"/>
</dbReference>
<dbReference type="SMART" id="SM00740">
    <property type="entry name" value="PASTA"/>
    <property type="match status" value="2"/>
</dbReference>
<keyword evidence="1" id="KW-0812">Transmembrane</keyword>
<protein>
    <submittedName>
        <fullName evidence="3">PASTA domain-containing protein</fullName>
    </submittedName>
</protein>
<dbReference type="EMBL" id="JADIMC010000077">
    <property type="protein sequence ID" value="MBO8476690.1"/>
    <property type="molecule type" value="Genomic_DNA"/>
</dbReference>